<gene>
    <name evidence="2" type="ORF">B0J15DRAFT_63195</name>
</gene>
<evidence type="ECO:0000256" key="1">
    <source>
        <dbReference type="SAM" id="MobiDB-lite"/>
    </source>
</evidence>
<name>A0A9P9H0V4_FUSSL</name>
<organism evidence="2 3">
    <name type="scientific">Fusarium solani</name>
    <name type="common">Filamentous fungus</name>
    <dbReference type="NCBI Taxonomy" id="169388"/>
    <lineage>
        <taxon>Eukaryota</taxon>
        <taxon>Fungi</taxon>
        <taxon>Dikarya</taxon>
        <taxon>Ascomycota</taxon>
        <taxon>Pezizomycotina</taxon>
        <taxon>Sordariomycetes</taxon>
        <taxon>Hypocreomycetidae</taxon>
        <taxon>Hypocreales</taxon>
        <taxon>Nectriaceae</taxon>
        <taxon>Fusarium</taxon>
        <taxon>Fusarium solani species complex</taxon>
    </lineage>
</organism>
<feature type="region of interest" description="Disordered" evidence="1">
    <location>
        <begin position="182"/>
        <end position="263"/>
    </location>
</feature>
<dbReference type="OrthoDB" id="5234017at2759"/>
<dbReference type="AlphaFoldDB" id="A0A9P9H0V4"/>
<proteinExistence type="predicted"/>
<accession>A0A9P9H0V4</accession>
<feature type="compositionally biased region" description="Polar residues" evidence="1">
    <location>
        <begin position="186"/>
        <end position="214"/>
    </location>
</feature>
<evidence type="ECO:0000313" key="2">
    <source>
        <dbReference type="EMBL" id="KAH7248432.1"/>
    </source>
</evidence>
<evidence type="ECO:0000313" key="3">
    <source>
        <dbReference type="Proteomes" id="UP000736672"/>
    </source>
</evidence>
<comment type="caution">
    <text evidence="2">The sequence shown here is derived from an EMBL/GenBank/DDBJ whole genome shotgun (WGS) entry which is preliminary data.</text>
</comment>
<dbReference type="EMBL" id="JAGTJS010000014">
    <property type="protein sequence ID" value="KAH7248432.1"/>
    <property type="molecule type" value="Genomic_DNA"/>
</dbReference>
<dbReference type="Proteomes" id="UP000736672">
    <property type="component" value="Unassembled WGS sequence"/>
</dbReference>
<sequence length="297" mass="33187">MRHSIWASGCPCISRRLRPVPNTRVFKQSNGLNSCHCSCSRSRDRSSVSVVAEAESFREAKADITAQEYLRKLKGITEIVARCSLEFKTIKSPHEIYEEKAAAMRASLAQAWDRLLANPHSPEASGLQREIEDHGGQLKELEIRYNTTFKEDKKAYDQQLHAAMESLCDDLIGTIRRSQVEKSLRTLPNQQSSESGHNGSSDGLETSLTTPSEATQREVRTSPLHTSAPRTGSVIRVCPEKRKESPSGLSTRQKRHRAGRTEPHREVVKTIHFEEVFQNGSAATKHAIVRFPADDSA</sequence>
<keyword evidence="3" id="KW-1185">Reference proteome</keyword>
<protein>
    <submittedName>
        <fullName evidence="2">Uncharacterized protein</fullName>
    </submittedName>
</protein>
<reference evidence="2" key="1">
    <citation type="journal article" date="2021" name="Nat. Commun.">
        <title>Genetic determinants of endophytism in the Arabidopsis root mycobiome.</title>
        <authorList>
            <person name="Mesny F."/>
            <person name="Miyauchi S."/>
            <person name="Thiergart T."/>
            <person name="Pickel B."/>
            <person name="Atanasova L."/>
            <person name="Karlsson M."/>
            <person name="Huettel B."/>
            <person name="Barry K.W."/>
            <person name="Haridas S."/>
            <person name="Chen C."/>
            <person name="Bauer D."/>
            <person name="Andreopoulos W."/>
            <person name="Pangilinan J."/>
            <person name="LaButti K."/>
            <person name="Riley R."/>
            <person name="Lipzen A."/>
            <person name="Clum A."/>
            <person name="Drula E."/>
            <person name="Henrissat B."/>
            <person name="Kohler A."/>
            <person name="Grigoriev I.V."/>
            <person name="Martin F.M."/>
            <person name="Hacquard S."/>
        </authorList>
    </citation>
    <scope>NUCLEOTIDE SEQUENCE</scope>
    <source>
        <strain evidence="2">FSSC 5 MPI-SDFR-AT-0091</strain>
    </source>
</reference>